<dbReference type="OrthoDB" id="45882at2759"/>
<dbReference type="InterPro" id="IPR021109">
    <property type="entry name" value="Peptidase_aspartic_dom_sf"/>
</dbReference>
<dbReference type="PROSITE" id="PS51767">
    <property type="entry name" value="PEPTIDASE_A1"/>
    <property type="match status" value="1"/>
</dbReference>
<dbReference type="EMBL" id="CAJVPA010000203">
    <property type="protein sequence ID" value="CAG8398465.1"/>
    <property type="molecule type" value="Genomic_DNA"/>
</dbReference>
<dbReference type="GO" id="GO:0034475">
    <property type="term" value="P:U4 snRNA 3'-end processing"/>
    <property type="evidence" value="ECO:0007669"/>
    <property type="project" value="TreeGrafter"/>
</dbReference>
<dbReference type="AlphaFoldDB" id="A0A9W4JGA6"/>
<keyword evidence="6" id="KW-0271">Exosome</keyword>
<dbReference type="GO" id="GO:0000467">
    <property type="term" value="P:exonucleolytic trimming to generate mature 3'-end of 5.8S rRNA from tricistronic rRNA transcript (SSU-rRNA, 5.8S rRNA, LSU-rRNA)"/>
    <property type="evidence" value="ECO:0007669"/>
    <property type="project" value="TreeGrafter"/>
</dbReference>
<dbReference type="InterPro" id="IPR036345">
    <property type="entry name" value="ExoRNase_PH_dom2_sf"/>
</dbReference>
<dbReference type="PANTHER" id="PTHR11097">
    <property type="entry name" value="EXOSOME COMPLEX EXONUCLEASE RIBOSOMAL RNA PROCESSING PROTEIN"/>
    <property type="match status" value="1"/>
</dbReference>
<evidence type="ECO:0000256" key="3">
    <source>
        <dbReference type="ARBA" id="ARBA00006678"/>
    </source>
</evidence>
<gene>
    <name evidence="13" type="ORF">PSALAMII_LOCUS7839</name>
</gene>
<evidence type="ECO:0000256" key="4">
    <source>
        <dbReference type="ARBA" id="ARBA00022490"/>
    </source>
</evidence>
<dbReference type="InterPro" id="IPR033121">
    <property type="entry name" value="PEPTIDASE_A1"/>
</dbReference>
<dbReference type="SUPFAM" id="SSF55666">
    <property type="entry name" value="Ribonuclease PH domain 2-like"/>
    <property type="match status" value="1"/>
</dbReference>
<evidence type="ECO:0000256" key="5">
    <source>
        <dbReference type="ARBA" id="ARBA00022552"/>
    </source>
</evidence>
<dbReference type="GO" id="GO:0005730">
    <property type="term" value="C:nucleolus"/>
    <property type="evidence" value="ECO:0007669"/>
    <property type="project" value="UniProtKB-SubCell"/>
</dbReference>
<comment type="caution">
    <text evidence="13">The sequence shown here is derived from an EMBL/GenBank/DDBJ whole genome shotgun (WGS) entry which is preliminary data.</text>
</comment>
<dbReference type="GO" id="GO:0000176">
    <property type="term" value="C:nuclear exosome (RNase complex)"/>
    <property type="evidence" value="ECO:0007669"/>
    <property type="project" value="UniProtKB-ARBA"/>
</dbReference>
<feature type="signal peptide" evidence="11">
    <location>
        <begin position="1"/>
        <end position="22"/>
    </location>
</feature>
<accession>A0A9W4JGA6</accession>
<keyword evidence="7" id="KW-0694">RNA-binding</keyword>
<dbReference type="GO" id="GO:0035925">
    <property type="term" value="F:mRNA 3'-UTR AU-rich region binding"/>
    <property type="evidence" value="ECO:0007669"/>
    <property type="project" value="TreeGrafter"/>
</dbReference>
<dbReference type="GO" id="GO:0071035">
    <property type="term" value="P:nuclear polyadenylation-dependent rRNA catabolic process"/>
    <property type="evidence" value="ECO:0007669"/>
    <property type="project" value="TreeGrafter"/>
</dbReference>
<proteinExistence type="inferred from homology"/>
<keyword evidence="8" id="KW-0539">Nucleus</keyword>
<evidence type="ECO:0000256" key="1">
    <source>
        <dbReference type="ARBA" id="ARBA00004496"/>
    </source>
</evidence>
<evidence type="ECO:0000256" key="8">
    <source>
        <dbReference type="ARBA" id="ARBA00023242"/>
    </source>
</evidence>
<dbReference type="InterPro" id="IPR020568">
    <property type="entry name" value="Ribosomal_Su5_D2-typ_SF"/>
</dbReference>
<feature type="chain" id="PRO_5040919997" description="Ribosomal RNA-processing protein 43" evidence="11">
    <location>
        <begin position="23"/>
        <end position="959"/>
    </location>
</feature>
<dbReference type="SUPFAM" id="SSF50630">
    <property type="entry name" value="Acid proteases"/>
    <property type="match status" value="1"/>
</dbReference>
<keyword evidence="5" id="KW-0698">rRNA processing</keyword>
<dbReference type="GO" id="GO:0000177">
    <property type="term" value="C:cytoplasmic exosome (RNase complex)"/>
    <property type="evidence" value="ECO:0007669"/>
    <property type="project" value="TreeGrafter"/>
</dbReference>
<feature type="region of interest" description="Disordered" evidence="10">
    <location>
        <begin position="672"/>
        <end position="697"/>
    </location>
</feature>
<evidence type="ECO:0000256" key="11">
    <source>
        <dbReference type="SAM" id="SignalP"/>
    </source>
</evidence>
<dbReference type="GO" id="GO:0071038">
    <property type="term" value="P:TRAMP-dependent tRNA surveillance pathway"/>
    <property type="evidence" value="ECO:0007669"/>
    <property type="project" value="TreeGrafter"/>
</dbReference>
<dbReference type="Proteomes" id="UP001152646">
    <property type="component" value="Unassembled WGS sequence"/>
</dbReference>
<keyword evidence="11" id="KW-0732">Signal</keyword>
<dbReference type="GO" id="GO:0071028">
    <property type="term" value="P:nuclear mRNA surveillance"/>
    <property type="evidence" value="ECO:0007669"/>
    <property type="project" value="TreeGrafter"/>
</dbReference>
<evidence type="ECO:0000256" key="7">
    <source>
        <dbReference type="ARBA" id="ARBA00022884"/>
    </source>
</evidence>
<protein>
    <recommendedName>
        <fullName evidence="9">Ribosomal RNA-processing protein 43</fullName>
    </recommendedName>
</protein>
<evidence type="ECO:0000256" key="10">
    <source>
        <dbReference type="SAM" id="MobiDB-lite"/>
    </source>
</evidence>
<comment type="subcellular location">
    <subcellularLocation>
        <location evidence="1">Cytoplasm</location>
    </subcellularLocation>
    <subcellularLocation>
        <location evidence="2">Nucleus</location>
        <location evidence="2">Nucleolus</location>
    </subcellularLocation>
</comment>
<reference evidence="13" key="1">
    <citation type="submission" date="2021-07" db="EMBL/GenBank/DDBJ databases">
        <authorList>
            <person name="Branca A.L. A."/>
        </authorList>
    </citation>
    <scope>NUCLEOTIDE SEQUENCE</scope>
</reference>
<dbReference type="InterPro" id="IPR050590">
    <property type="entry name" value="Exosome_comp_Rrp42_subfam"/>
</dbReference>
<evidence type="ECO:0000256" key="2">
    <source>
        <dbReference type="ARBA" id="ARBA00004604"/>
    </source>
</evidence>
<dbReference type="Gene3D" id="3.30.230.70">
    <property type="entry name" value="GHMP Kinase, N-terminal domain"/>
    <property type="match status" value="1"/>
</dbReference>
<comment type="similarity">
    <text evidence="3">Belongs to the RNase PH family.</text>
</comment>
<dbReference type="GO" id="GO:0016075">
    <property type="term" value="P:rRNA catabolic process"/>
    <property type="evidence" value="ECO:0007669"/>
    <property type="project" value="TreeGrafter"/>
</dbReference>
<evidence type="ECO:0000313" key="14">
    <source>
        <dbReference type="Proteomes" id="UP001152646"/>
    </source>
</evidence>
<dbReference type="GO" id="GO:0034476">
    <property type="term" value="P:U5 snRNA 3'-end processing"/>
    <property type="evidence" value="ECO:0007669"/>
    <property type="project" value="TreeGrafter"/>
</dbReference>
<sequence length="959" mass="103311">MALLAMKLSICWICAIVVPVYAESPFVVQWSDKTYGPDGPWHAVSVTLGSAKQAIDLYPGDRWASTILIDTVCSDDLSTTCYAERGGVFDISASDTAVTLNTPNDTSKLDWLSEQTKAGVNVWGGVGHVKEGVLADELTLTNGFSVPNVSIASIYKANQTYGNNGKEYPVTLGTLSLGGTKGTHVVQGNTFNMVTAYMWDHTSAQQIPSYSWGMHIGSVEPEIPGSLVLGGYDRSRVLNEVSTQQVDPNSNLGNLKIYFEDIGIGVAAGDSPFDFESKSSLFKTGKSTTTRGATVEIDPVLPYLYLPRETCDEMAANLPITYNEDLNLYFWDTNNDTYQQITSSPAYMSFVFGKSTSNSQNMTIKVPFQLLKLTLQEPLVEKNTTYFPCYPSDTLILGRAFLQAAFISVNWQNATGGGEWSLAQAPGPAIGTGSQRSIGVNDESVEVSENSWEASWDGYWEPISSKASEEQSTSSSGLSTGAKAGIGIGCAAGGLGLIGLIAWLCTSRRKRQGNAQSTAMSQYTNIHPMSQDGTKSHGLSELNTDTLNELPSGKHAQEAPGSTTMRHELCMASSAAASNPAIPSLNLPPSQFARLQPHAYLLAHLSPPAASDQPSVRANGRATSQFRVTSANAGSLTHTNGSAVVRIGDTAAVCGVRAELLHTEDIASWSVSTASEAEAGNTSQKGGSKTEDEEDRDHVQDLNLLVPNISLSTGCAPGFTPGAPPSSLAQSLSHEILSLLHTTRLVKADDLRIWYQPPNLEPEEFRNAGEGMDVDSEQTGGPEPEIKAFWVLYIDIMIISLAGNPFDAAWASVLAALRDTKLPKAWWDADNETVLCSDNIADARKLSLRGLPVSSSFCTFEADAAAGWRSVVIPNADELKSQVQKQGSQQRWILADPDGYEEGLSQERVCVVVDIEDGKTVIVKMEKHGGWAVDSDDLRQLVDVSAKRWHEMKRILDQC</sequence>
<name>A0A9W4JGA6_9EURO</name>
<dbReference type="SUPFAM" id="SSF54211">
    <property type="entry name" value="Ribosomal protein S5 domain 2-like"/>
    <property type="match status" value="1"/>
</dbReference>
<dbReference type="InterPro" id="IPR027408">
    <property type="entry name" value="PNPase/RNase_PH_dom_sf"/>
</dbReference>
<keyword evidence="4" id="KW-0963">Cytoplasm</keyword>
<dbReference type="PANTHER" id="PTHR11097:SF9">
    <property type="entry name" value="EXOSOME COMPLEX COMPONENT RRP43"/>
    <property type="match status" value="1"/>
</dbReference>
<evidence type="ECO:0000313" key="13">
    <source>
        <dbReference type="EMBL" id="CAG8398465.1"/>
    </source>
</evidence>
<evidence type="ECO:0000259" key="12">
    <source>
        <dbReference type="PROSITE" id="PS51767"/>
    </source>
</evidence>
<evidence type="ECO:0000256" key="6">
    <source>
        <dbReference type="ARBA" id="ARBA00022835"/>
    </source>
</evidence>
<feature type="domain" description="Peptidase A1" evidence="12">
    <location>
        <begin position="42"/>
        <end position="419"/>
    </location>
</feature>
<dbReference type="FunFam" id="3.30.230.70:FF:000025">
    <property type="entry name" value="Exosome complex component rrp43"/>
    <property type="match status" value="1"/>
</dbReference>
<feature type="compositionally biased region" description="Polar residues" evidence="10">
    <location>
        <begin position="672"/>
        <end position="687"/>
    </location>
</feature>
<evidence type="ECO:0000256" key="9">
    <source>
        <dbReference type="ARBA" id="ARBA00030617"/>
    </source>
</evidence>
<organism evidence="13 14">
    <name type="scientific">Penicillium salamii</name>
    <dbReference type="NCBI Taxonomy" id="1612424"/>
    <lineage>
        <taxon>Eukaryota</taxon>
        <taxon>Fungi</taxon>
        <taxon>Dikarya</taxon>
        <taxon>Ascomycota</taxon>
        <taxon>Pezizomycotina</taxon>
        <taxon>Eurotiomycetes</taxon>
        <taxon>Eurotiomycetidae</taxon>
        <taxon>Eurotiales</taxon>
        <taxon>Aspergillaceae</taxon>
        <taxon>Penicillium</taxon>
    </lineage>
</organism>
<dbReference type="InterPro" id="IPR001247">
    <property type="entry name" value="ExoRNase_PH_dom1"/>
</dbReference>
<dbReference type="GO" id="GO:0034473">
    <property type="term" value="P:U1 snRNA 3'-end processing"/>
    <property type="evidence" value="ECO:0007669"/>
    <property type="project" value="TreeGrafter"/>
</dbReference>
<dbReference type="Gene3D" id="2.40.70.10">
    <property type="entry name" value="Acid Proteases"/>
    <property type="match status" value="2"/>
</dbReference>
<dbReference type="Pfam" id="PF01138">
    <property type="entry name" value="RNase_PH"/>
    <property type="match status" value="1"/>
</dbReference>